<organism evidence="2">
    <name type="scientific">Alexandrium monilatum</name>
    <dbReference type="NCBI Taxonomy" id="311494"/>
    <lineage>
        <taxon>Eukaryota</taxon>
        <taxon>Sar</taxon>
        <taxon>Alveolata</taxon>
        <taxon>Dinophyceae</taxon>
        <taxon>Gonyaulacales</taxon>
        <taxon>Pyrocystaceae</taxon>
        <taxon>Alexandrium</taxon>
    </lineage>
</organism>
<evidence type="ECO:0000313" key="2">
    <source>
        <dbReference type="EMBL" id="CAE4564972.1"/>
    </source>
</evidence>
<accession>A0A7S4PWK2</accession>
<feature type="compositionally biased region" description="Polar residues" evidence="1">
    <location>
        <begin position="231"/>
        <end position="240"/>
    </location>
</feature>
<feature type="compositionally biased region" description="Low complexity" evidence="1">
    <location>
        <begin position="86"/>
        <end position="101"/>
    </location>
</feature>
<feature type="region of interest" description="Disordered" evidence="1">
    <location>
        <begin position="21"/>
        <end position="102"/>
    </location>
</feature>
<reference evidence="2" key="1">
    <citation type="submission" date="2021-01" db="EMBL/GenBank/DDBJ databases">
        <authorList>
            <person name="Corre E."/>
            <person name="Pelletier E."/>
            <person name="Niang G."/>
            <person name="Scheremetjew M."/>
            <person name="Finn R."/>
            <person name="Kale V."/>
            <person name="Holt S."/>
            <person name="Cochrane G."/>
            <person name="Meng A."/>
            <person name="Brown T."/>
            <person name="Cohen L."/>
        </authorList>
    </citation>
    <scope>NUCLEOTIDE SEQUENCE</scope>
    <source>
        <strain evidence="2">CCMP3105</strain>
    </source>
</reference>
<feature type="region of interest" description="Disordered" evidence="1">
    <location>
        <begin position="217"/>
        <end position="282"/>
    </location>
</feature>
<feature type="compositionally biased region" description="Low complexity" evidence="1">
    <location>
        <begin position="185"/>
        <end position="194"/>
    </location>
</feature>
<protein>
    <submittedName>
        <fullName evidence="2">Uncharacterized protein</fullName>
    </submittedName>
</protein>
<dbReference type="AlphaFoldDB" id="A0A7S4PWK2"/>
<sequence length="297" mass="30555">MKLRELTRGARSDKLWRECIAHEDPSNKQPGAAARNVSSRKNPFCGPGRSGARRSCAPRAATPKACRRAASTPQPPGSAPGVSTHPPGAGSARPSAASAARKLPGHLPCKETMWAVPVETPQQLQGPSPAAAWGAGQPAVRHAAAEPPQLQDLPAEGCWAPLARPGTTSPPRSASFDRLDTRTPSSASLASSALTCSRPPTGCLPQTLQMVPHQPVAGGGDRHAAAGRSCPKSTSASSTAADVGWPCSAGRSPAAKMRAASADRRSAHKSGHARQKGRAGAAKKVLEANAKLYAFLP</sequence>
<feature type="region of interest" description="Disordered" evidence="1">
    <location>
        <begin position="163"/>
        <end position="196"/>
    </location>
</feature>
<name>A0A7S4PWK2_9DINO</name>
<dbReference type="EMBL" id="HBNR01007001">
    <property type="protein sequence ID" value="CAE4564972.1"/>
    <property type="molecule type" value="Transcribed_RNA"/>
</dbReference>
<proteinExistence type="predicted"/>
<evidence type="ECO:0000256" key="1">
    <source>
        <dbReference type="SAM" id="MobiDB-lite"/>
    </source>
</evidence>
<feature type="compositionally biased region" description="Basic residues" evidence="1">
    <location>
        <begin position="266"/>
        <end position="277"/>
    </location>
</feature>
<gene>
    <name evidence="2" type="ORF">AMON00008_LOCUS4591</name>
</gene>